<dbReference type="KEGG" id="maic:MAIC_47770"/>
<dbReference type="Gene3D" id="1.20.120.1810">
    <property type="match status" value="1"/>
</dbReference>
<dbReference type="InterPro" id="IPR007627">
    <property type="entry name" value="RNA_pol_sigma70_r2"/>
</dbReference>
<dbReference type="InterPro" id="IPR014284">
    <property type="entry name" value="RNA_pol_sigma-70_dom"/>
</dbReference>
<dbReference type="SUPFAM" id="SSF88946">
    <property type="entry name" value="Sigma2 domain of RNA polymerase sigma factors"/>
    <property type="match status" value="1"/>
</dbReference>
<dbReference type="InterPro" id="IPR007630">
    <property type="entry name" value="RNA_pol_sigma70_r4"/>
</dbReference>
<dbReference type="Pfam" id="PF04539">
    <property type="entry name" value="Sigma70_r3"/>
    <property type="match status" value="1"/>
</dbReference>
<keyword evidence="1" id="KW-0805">Transcription regulation</keyword>
<dbReference type="Gene3D" id="1.10.10.10">
    <property type="entry name" value="Winged helix-like DNA-binding domain superfamily/Winged helix DNA-binding domain"/>
    <property type="match status" value="2"/>
</dbReference>
<dbReference type="PANTHER" id="PTHR30385">
    <property type="entry name" value="SIGMA FACTOR F FLAGELLAR"/>
    <property type="match status" value="1"/>
</dbReference>
<evidence type="ECO:0000259" key="5">
    <source>
        <dbReference type="Pfam" id="PF04539"/>
    </source>
</evidence>
<evidence type="ECO:0000313" key="8">
    <source>
        <dbReference type="EMBL" id="BBX09974.1"/>
    </source>
</evidence>
<dbReference type="InterPro" id="IPR007624">
    <property type="entry name" value="RNA_pol_sigma70_r3"/>
</dbReference>
<dbReference type="AlphaFoldDB" id="A0AAD1HRA1"/>
<name>A0AAD1HRA1_9MYCO</name>
<dbReference type="InterPro" id="IPR000943">
    <property type="entry name" value="RNA_pol_sigma70"/>
</dbReference>
<dbReference type="SUPFAM" id="SSF88659">
    <property type="entry name" value="Sigma3 and sigma4 domains of RNA polymerase sigma factors"/>
    <property type="match status" value="2"/>
</dbReference>
<dbReference type="EMBL" id="AP022561">
    <property type="protein sequence ID" value="BBX09974.1"/>
    <property type="molecule type" value="Genomic_DNA"/>
</dbReference>
<feature type="domain" description="RNA polymerase sigma-70 region 4" evidence="7">
    <location>
        <begin position="198"/>
        <end position="245"/>
    </location>
</feature>
<evidence type="ECO:0000256" key="1">
    <source>
        <dbReference type="ARBA" id="ARBA00023015"/>
    </source>
</evidence>
<dbReference type="InterPro" id="IPR013325">
    <property type="entry name" value="RNA_pol_sigma_r2"/>
</dbReference>
<accession>A0AAD1HRA1</accession>
<sequence>MSEYSEMTTMFRHLKSLEVGSLASRRQRNDIIEYGLPLADHIARKYSGRGEPFDDLLQAARTGLVNAVNRFDVDNGADFLSFAVPTMMGEVRRHFRDHTWAVKVPRRVKEIQPQLTKARAELSQRLGRAPKIVEIAEHLGIARELVVEGTLGGAQYSTISTDTPTGDGDDDRPVGAVIGTIDPKLDRVLDIETVRPLIAALPERQRIVLNLRFFENMTQTQIAERIGCSQMHVSRILAKALETLRDHAVEPRLAAAG</sequence>
<dbReference type="Pfam" id="PF04542">
    <property type="entry name" value="Sigma70_r2"/>
    <property type="match status" value="1"/>
</dbReference>
<reference evidence="8 9" key="1">
    <citation type="journal article" date="2019" name="Emerg. Microbes Infect.">
        <title>Comprehensive subspecies identification of 175 nontuberculous mycobacteria species based on 7547 genomic profiles.</title>
        <authorList>
            <person name="Matsumoto Y."/>
            <person name="Kinjo T."/>
            <person name="Motooka D."/>
            <person name="Nabeya D."/>
            <person name="Jung N."/>
            <person name="Uechi K."/>
            <person name="Horii T."/>
            <person name="Iida T."/>
            <person name="Fujita J."/>
            <person name="Nakamura S."/>
        </authorList>
    </citation>
    <scope>NUCLEOTIDE SEQUENCE [LARGE SCALE GENOMIC DNA]</scope>
    <source>
        <strain evidence="8 9">JCM 6376</strain>
    </source>
</reference>
<evidence type="ECO:0000256" key="2">
    <source>
        <dbReference type="ARBA" id="ARBA00023082"/>
    </source>
</evidence>
<evidence type="ECO:0000256" key="4">
    <source>
        <dbReference type="ARBA" id="ARBA00023163"/>
    </source>
</evidence>
<dbReference type="NCBIfam" id="TIGR02980">
    <property type="entry name" value="SigBFG"/>
    <property type="match status" value="1"/>
</dbReference>
<evidence type="ECO:0000313" key="9">
    <source>
        <dbReference type="Proteomes" id="UP000467327"/>
    </source>
</evidence>
<dbReference type="GO" id="GO:0016987">
    <property type="term" value="F:sigma factor activity"/>
    <property type="evidence" value="ECO:0007669"/>
    <property type="project" value="UniProtKB-KW"/>
</dbReference>
<keyword evidence="3" id="KW-0238">DNA-binding</keyword>
<proteinExistence type="predicted"/>
<dbReference type="PANTHER" id="PTHR30385:SF4">
    <property type="entry name" value="RNA POLYMERASE SIGMA-E FACTOR"/>
    <property type="match status" value="1"/>
</dbReference>
<organism evidence="8 9">
    <name type="scientific">Mycolicibacterium aichiense</name>
    <dbReference type="NCBI Taxonomy" id="1799"/>
    <lineage>
        <taxon>Bacteria</taxon>
        <taxon>Bacillati</taxon>
        <taxon>Actinomycetota</taxon>
        <taxon>Actinomycetes</taxon>
        <taxon>Mycobacteriales</taxon>
        <taxon>Mycobacteriaceae</taxon>
        <taxon>Mycolicibacterium</taxon>
    </lineage>
</organism>
<dbReference type="InterPro" id="IPR013324">
    <property type="entry name" value="RNA_pol_sigma_r3/r4-like"/>
</dbReference>
<evidence type="ECO:0000256" key="3">
    <source>
        <dbReference type="ARBA" id="ARBA00023125"/>
    </source>
</evidence>
<feature type="domain" description="RNA polymerase sigma-70 region 2" evidence="6">
    <location>
        <begin position="32"/>
        <end position="100"/>
    </location>
</feature>
<feature type="domain" description="RNA polymerase sigma-70 region 3" evidence="5">
    <location>
        <begin position="114"/>
        <end position="173"/>
    </location>
</feature>
<keyword evidence="4" id="KW-0804">Transcription</keyword>
<dbReference type="InterPro" id="IPR036388">
    <property type="entry name" value="WH-like_DNA-bd_sf"/>
</dbReference>
<dbReference type="Proteomes" id="UP000467327">
    <property type="component" value="Chromosome"/>
</dbReference>
<dbReference type="Pfam" id="PF04545">
    <property type="entry name" value="Sigma70_r4"/>
    <property type="match status" value="1"/>
</dbReference>
<dbReference type="InterPro" id="IPR014322">
    <property type="entry name" value="RNA_pol_sigma-B/F/G"/>
</dbReference>
<protein>
    <submittedName>
        <fullName evidence="8">RNA polymerase sigma factor SigF</fullName>
    </submittedName>
</protein>
<dbReference type="CDD" id="cd06171">
    <property type="entry name" value="Sigma70_r4"/>
    <property type="match status" value="1"/>
</dbReference>
<gene>
    <name evidence="8" type="primary">sigF</name>
    <name evidence="8" type="ORF">MAIC_47770</name>
</gene>
<dbReference type="GO" id="GO:0006352">
    <property type="term" value="P:DNA-templated transcription initiation"/>
    <property type="evidence" value="ECO:0007669"/>
    <property type="project" value="InterPro"/>
</dbReference>
<keyword evidence="9" id="KW-1185">Reference proteome</keyword>
<keyword evidence="2" id="KW-0731">Sigma factor</keyword>
<evidence type="ECO:0000259" key="6">
    <source>
        <dbReference type="Pfam" id="PF04542"/>
    </source>
</evidence>
<dbReference type="GO" id="GO:0003677">
    <property type="term" value="F:DNA binding"/>
    <property type="evidence" value="ECO:0007669"/>
    <property type="project" value="UniProtKB-KW"/>
</dbReference>
<evidence type="ECO:0000259" key="7">
    <source>
        <dbReference type="Pfam" id="PF04545"/>
    </source>
</evidence>
<dbReference type="NCBIfam" id="TIGR02937">
    <property type="entry name" value="sigma70-ECF"/>
    <property type="match status" value="1"/>
</dbReference>
<dbReference type="PRINTS" id="PR00046">
    <property type="entry name" value="SIGMA70FCT"/>
</dbReference>